<sequence>MRISQRKMLWEAGNTRGPGGKGRSKGGSKPLRPKKGQFDWTMPMIPFENLCDSRGKRQINLFSDESEVSFEFENDYLDQKAQNKMSSGLKLVGSQKEFTPALSCSRKSFCGSPIPGFTAGKFKTVPIPQLCLSPVSCKKGGRVNPEMNKLLHMESKVLSNLSNPAGQGSGNKSVVAGDILCDGSSSNTQQIAQLELNLSSLKGLISNLESYLSETWTDPLDADTDASAECSCHDQSHSSPVVMNHPTDSDSKQPVITVSEYGRRPVSDNEQPQLHQAMLQDDFRVATGECQDPLLVDTSSKSEQKRTGPKWNESLKGVSMNQSYDVEAPSGLLLQAQLSGGKQCTPWTDCHGVAFHAKRRLVMKSVDRNSSTSPDQTSGIIGKSPSSADKGFIQKQWRCGQKLEMKLGK</sequence>
<dbReference type="CTD" id="100329274"/>
<name>A0A6P8G630_CLUHA</name>
<feature type="region of interest" description="Disordered" evidence="1">
    <location>
        <begin position="231"/>
        <end position="253"/>
    </location>
</feature>
<feature type="region of interest" description="Disordered" evidence="1">
    <location>
        <begin position="1"/>
        <end position="38"/>
    </location>
</feature>
<gene>
    <name evidence="3" type="primary">si:ch73-100l22.3</name>
</gene>
<protein>
    <submittedName>
        <fullName evidence="3">Uncharacterized protein si:ch73-100l22.3 isoform X1</fullName>
    </submittedName>
</protein>
<dbReference type="RefSeq" id="XP_031430755.1">
    <property type="nucleotide sequence ID" value="XM_031574895.2"/>
</dbReference>
<feature type="region of interest" description="Disordered" evidence="1">
    <location>
        <begin position="366"/>
        <end position="392"/>
    </location>
</feature>
<dbReference type="OrthoDB" id="10028852at2759"/>
<accession>A0A6P8G630</accession>
<dbReference type="Proteomes" id="UP000515152">
    <property type="component" value="Chromosome 10"/>
</dbReference>
<evidence type="ECO:0000313" key="3">
    <source>
        <dbReference type="RefSeq" id="XP_031430755.1"/>
    </source>
</evidence>
<organism evidence="2 3">
    <name type="scientific">Clupea harengus</name>
    <name type="common">Atlantic herring</name>
    <dbReference type="NCBI Taxonomy" id="7950"/>
    <lineage>
        <taxon>Eukaryota</taxon>
        <taxon>Metazoa</taxon>
        <taxon>Chordata</taxon>
        <taxon>Craniata</taxon>
        <taxon>Vertebrata</taxon>
        <taxon>Euteleostomi</taxon>
        <taxon>Actinopterygii</taxon>
        <taxon>Neopterygii</taxon>
        <taxon>Teleostei</taxon>
        <taxon>Clupei</taxon>
        <taxon>Clupeiformes</taxon>
        <taxon>Clupeoidei</taxon>
        <taxon>Clupeidae</taxon>
        <taxon>Clupea</taxon>
    </lineage>
</organism>
<proteinExistence type="predicted"/>
<dbReference type="GeneID" id="116222111"/>
<feature type="compositionally biased region" description="Polar residues" evidence="1">
    <location>
        <begin position="368"/>
        <end position="387"/>
    </location>
</feature>
<evidence type="ECO:0000256" key="1">
    <source>
        <dbReference type="SAM" id="MobiDB-lite"/>
    </source>
</evidence>
<reference evidence="3" key="1">
    <citation type="submission" date="2025-08" db="UniProtKB">
        <authorList>
            <consortium name="RefSeq"/>
        </authorList>
    </citation>
    <scope>IDENTIFICATION</scope>
</reference>
<dbReference type="AlphaFoldDB" id="A0A6P8G630"/>
<evidence type="ECO:0000313" key="2">
    <source>
        <dbReference type="Proteomes" id="UP000515152"/>
    </source>
</evidence>
<keyword evidence="2" id="KW-1185">Reference proteome</keyword>
<feature type="compositionally biased region" description="Basic residues" evidence="1">
    <location>
        <begin position="22"/>
        <end position="35"/>
    </location>
</feature>
<dbReference type="KEGG" id="char:116222111"/>